<feature type="chain" id="PRO_5041639259" evidence="2">
    <location>
        <begin position="24"/>
        <end position="87"/>
    </location>
</feature>
<accession>A0AA85J0V3</accession>
<keyword evidence="3" id="KW-1185">Reference proteome</keyword>
<feature type="transmembrane region" description="Helical" evidence="1">
    <location>
        <begin position="39"/>
        <end position="56"/>
    </location>
</feature>
<reference evidence="4" key="2">
    <citation type="submission" date="2023-11" db="UniProtKB">
        <authorList>
            <consortium name="WormBaseParasite"/>
        </authorList>
    </citation>
    <scope>IDENTIFICATION</scope>
</reference>
<protein>
    <submittedName>
        <fullName evidence="4">Uncharacterized protein</fullName>
    </submittedName>
</protein>
<evidence type="ECO:0000256" key="2">
    <source>
        <dbReference type="SAM" id="SignalP"/>
    </source>
</evidence>
<name>A0AA85J0V3_TRIRE</name>
<dbReference type="Proteomes" id="UP000050795">
    <property type="component" value="Unassembled WGS sequence"/>
</dbReference>
<dbReference type="PROSITE" id="PS51257">
    <property type="entry name" value="PROKAR_LIPOPROTEIN"/>
    <property type="match status" value="1"/>
</dbReference>
<evidence type="ECO:0000256" key="1">
    <source>
        <dbReference type="SAM" id="Phobius"/>
    </source>
</evidence>
<organism evidence="3 4">
    <name type="scientific">Trichobilharzia regenti</name>
    <name type="common">Nasal bird schistosome</name>
    <dbReference type="NCBI Taxonomy" id="157069"/>
    <lineage>
        <taxon>Eukaryota</taxon>
        <taxon>Metazoa</taxon>
        <taxon>Spiralia</taxon>
        <taxon>Lophotrochozoa</taxon>
        <taxon>Platyhelminthes</taxon>
        <taxon>Trematoda</taxon>
        <taxon>Digenea</taxon>
        <taxon>Strigeidida</taxon>
        <taxon>Schistosomatoidea</taxon>
        <taxon>Schistosomatidae</taxon>
        <taxon>Trichobilharzia</taxon>
    </lineage>
</organism>
<feature type="signal peptide" evidence="2">
    <location>
        <begin position="1"/>
        <end position="23"/>
    </location>
</feature>
<keyword evidence="2" id="KW-0732">Signal</keyword>
<evidence type="ECO:0000313" key="4">
    <source>
        <dbReference type="WBParaSite" id="TREG1_121290.1"/>
    </source>
</evidence>
<reference evidence="3" key="1">
    <citation type="submission" date="2022-06" db="EMBL/GenBank/DDBJ databases">
        <authorList>
            <person name="Berger JAMES D."/>
            <person name="Berger JAMES D."/>
        </authorList>
    </citation>
    <scope>NUCLEOTIDE SEQUENCE [LARGE SCALE GENOMIC DNA]</scope>
</reference>
<dbReference type="AlphaFoldDB" id="A0AA85J0V3"/>
<keyword evidence="1" id="KW-0812">Transmembrane</keyword>
<proteinExistence type="predicted"/>
<evidence type="ECO:0000313" key="3">
    <source>
        <dbReference type="Proteomes" id="UP000050795"/>
    </source>
</evidence>
<sequence>MFKVSEFILISIVVSLLLVSCDASALWNSLKERVESGEFFFDLYLLIYNFFRYCFLDFDNLREAFFPSRFYDKSPVSFEEILKAFAG</sequence>
<keyword evidence="1" id="KW-1133">Transmembrane helix</keyword>
<dbReference type="WBParaSite" id="TREG1_121290.1">
    <property type="protein sequence ID" value="TREG1_121290.1"/>
    <property type="gene ID" value="TREG1_121290"/>
</dbReference>
<keyword evidence="1" id="KW-0472">Membrane</keyword>